<protein>
    <submittedName>
        <fullName evidence="2">Uncharacterized protein</fullName>
    </submittedName>
</protein>
<feature type="region of interest" description="Disordered" evidence="1">
    <location>
        <begin position="263"/>
        <end position="283"/>
    </location>
</feature>
<name>A0ABQ8F4R4_9FUNG</name>
<feature type="compositionally biased region" description="Low complexity" evidence="1">
    <location>
        <begin position="265"/>
        <end position="275"/>
    </location>
</feature>
<evidence type="ECO:0000313" key="3">
    <source>
        <dbReference type="Proteomes" id="UP001648503"/>
    </source>
</evidence>
<feature type="region of interest" description="Disordered" evidence="1">
    <location>
        <begin position="1"/>
        <end position="30"/>
    </location>
</feature>
<organism evidence="2 3">
    <name type="scientific">Batrachochytrium salamandrivorans</name>
    <dbReference type="NCBI Taxonomy" id="1357716"/>
    <lineage>
        <taxon>Eukaryota</taxon>
        <taxon>Fungi</taxon>
        <taxon>Fungi incertae sedis</taxon>
        <taxon>Chytridiomycota</taxon>
        <taxon>Chytridiomycota incertae sedis</taxon>
        <taxon>Chytridiomycetes</taxon>
        <taxon>Rhizophydiales</taxon>
        <taxon>Rhizophydiales incertae sedis</taxon>
        <taxon>Batrachochytrium</taxon>
    </lineage>
</organism>
<keyword evidence="3" id="KW-1185">Reference proteome</keyword>
<gene>
    <name evidence="2" type="ORF">BASA50_008414</name>
</gene>
<evidence type="ECO:0000313" key="2">
    <source>
        <dbReference type="EMBL" id="KAH6591900.1"/>
    </source>
</evidence>
<comment type="caution">
    <text evidence="2">The sequence shown here is derived from an EMBL/GenBank/DDBJ whole genome shotgun (WGS) entry which is preliminary data.</text>
</comment>
<sequence>MNDKAPILEDGANRKPPRSPYYGNETKAGHLKRLSMLDPAPRSGTTPLGQDLDGSAYRFQHDLEHNSAFEPNPQPLINPIGSHTFNYNDHHGRASSHIGQNDTRPYTEDFDMRFSKITDMSSDEPTFEDEATDSIDMFSVRNNDNLHRPNGNKRSTRNSLQRLLTQSVDLSDYAPALRPMKAPDFPPPMMDGHSDRTHYESYTSSQPSHRDSFMTIKSNITSMTTDTIVLAPPATAKRAPNKRPSADPSHNWYDGIFGTSNARASTTSTISGGSTLSQGNGRDRTDDVAAAAYAVAAAATAAASQDSQSDHVYKYDSIIGHECASEYSYME</sequence>
<dbReference type="Proteomes" id="UP001648503">
    <property type="component" value="Unassembled WGS sequence"/>
</dbReference>
<evidence type="ECO:0000256" key="1">
    <source>
        <dbReference type="SAM" id="MobiDB-lite"/>
    </source>
</evidence>
<reference evidence="2 3" key="1">
    <citation type="submission" date="2021-02" db="EMBL/GenBank/DDBJ databases">
        <title>Variation within the Batrachochytrium salamandrivorans European outbreak.</title>
        <authorList>
            <person name="Kelly M."/>
            <person name="Pasmans F."/>
            <person name="Shea T.P."/>
            <person name="Munoz J.F."/>
            <person name="Carranza S."/>
            <person name="Cuomo C.A."/>
            <person name="Martel A."/>
        </authorList>
    </citation>
    <scope>NUCLEOTIDE SEQUENCE [LARGE SCALE GENOMIC DNA]</scope>
    <source>
        <strain evidence="2 3">AMFP18/2</strain>
    </source>
</reference>
<proteinExistence type="predicted"/>
<dbReference type="EMBL" id="JAFCIX010000393">
    <property type="protein sequence ID" value="KAH6591900.1"/>
    <property type="molecule type" value="Genomic_DNA"/>
</dbReference>
<accession>A0ABQ8F4R4</accession>
<feature type="compositionally biased region" description="Basic and acidic residues" evidence="1">
    <location>
        <begin position="1"/>
        <end position="13"/>
    </location>
</feature>